<dbReference type="PANTHER" id="PTHR22916">
    <property type="entry name" value="GLYCOSYLTRANSFERASE"/>
    <property type="match status" value="1"/>
</dbReference>
<dbReference type="CDD" id="cd00761">
    <property type="entry name" value="Glyco_tranf_GTA_type"/>
    <property type="match status" value="1"/>
</dbReference>
<organism evidence="3 4">
    <name type="scientific">Streptomyces gamaensis</name>
    <dbReference type="NCBI Taxonomy" id="1763542"/>
    <lineage>
        <taxon>Bacteria</taxon>
        <taxon>Bacillati</taxon>
        <taxon>Actinomycetota</taxon>
        <taxon>Actinomycetes</taxon>
        <taxon>Kitasatosporales</taxon>
        <taxon>Streptomycetaceae</taxon>
        <taxon>Streptomyces</taxon>
    </lineage>
</organism>
<protein>
    <submittedName>
        <fullName evidence="3">Glycosyltransferase family 2 protein</fullName>
    </submittedName>
</protein>
<evidence type="ECO:0000256" key="1">
    <source>
        <dbReference type="SAM" id="MobiDB-lite"/>
    </source>
</evidence>
<dbReference type="RefSeq" id="WP_390318347.1">
    <property type="nucleotide sequence ID" value="NZ_JBHSPB010000013.1"/>
</dbReference>
<accession>A0ABW0Z4I9</accession>
<comment type="caution">
    <text evidence="3">The sequence shown here is derived from an EMBL/GenBank/DDBJ whole genome shotgun (WGS) entry which is preliminary data.</text>
</comment>
<feature type="compositionally biased region" description="Low complexity" evidence="1">
    <location>
        <begin position="609"/>
        <end position="626"/>
    </location>
</feature>
<sequence>MTEEESATRPTARISVVVIGFNDAAHIGDAIRSALAQGPVVAEVLAVDDASTDGTAALLDHLAARHPRLRVLHRAVNSGGCGTPRNDGLRAAGSPYVMFLDSDDTLPAGAAAALLAAALRHHAPVAAGLCVRRELPGRRDVRWQPGLYRTATVHASPEERPALLHDTLCVNKLYARAFLTEHGIAFPEGPFRYEDFVFTARVLAAAPRIATVPDPVYIWHVRRDAAVPSISLDRSSIANWRARLCAHRRSVRVLREAGRETLARAARVKFLDHDLRLYARELPLRSPGYRAAWWRVTRAHLACYTEDELRAARAPARWTARLLLATEAPRDLARLAQLAASPARLLPPYARAGDRPVWDEDLPHAELDGITGPAAEPVARLPVTVDAAPRLLTGPPRRERRGRPGRFGRLLPPRAARSTRLWLPGPPGTALATAGSPGGPRAELLLRVHDLYGRLAAARPQTADVELRHRDGGPVLRHSVPLADEGSAWTARVRVGLAALAAAGRHEGGRDPQVWDVRVRVHCAAGGSFRTSVRAVGPGLRRSALPSLRFGLLLAHPHATANGSLSLRLAPGPRSALTIAACRLRRAWNKRNASTAAKQTPPHSRHGPRPTTRTHPNNHTPADPHL</sequence>
<proteinExistence type="predicted"/>
<gene>
    <name evidence="3" type="ORF">ACFP1Z_21210</name>
</gene>
<dbReference type="PANTHER" id="PTHR22916:SF3">
    <property type="entry name" value="UDP-GLCNAC:BETAGAL BETA-1,3-N-ACETYLGLUCOSAMINYLTRANSFERASE-LIKE PROTEIN 1"/>
    <property type="match status" value="1"/>
</dbReference>
<evidence type="ECO:0000259" key="2">
    <source>
        <dbReference type="Pfam" id="PF00535"/>
    </source>
</evidence>
<dbReference type="SUPFAM" id="SSF53448">
    <property type="entry name" value="Nucleotide-diphospho-sugar transferases"/>
    <property type="match status" value="1"/>
</dbReference>
<dbReference type="Proteomes" id="UP001596083">
    <property type="component" value="Unassembled WGS sequence"/>
</dbReference>
<feature type="domain" description="Glycosyltransferase 2-like" evidence="2">
    <location>
        <begin position="15"/>
        <end position="142"/>
    </location>
</feature>
<feature type="region of interest" description="Disordered" evidence="1">
    <location>
        <begin position="418"/>
        <end position="437"/>
    </location>
</feature>
<dbReference type="Pfam" id="PF00535">
    <property type="entry name" value="Glycos_transf_2"/>
    <property type="match status" value="1"/>
</dbReference>
<reference evidence="4" key="1">
    <citation type="journal article" date="2019" name="Int. J. Syst. Evol. Microbiol.">
        <title>The Global Catalogue of Microorganisms (GCM) 10K type strain sequencing project: providing services to taxonomists for standard genome sequencing and annotation.</title>
        <authorList>
            <consortium name="The Broad Institute Genomics Platform"/>
            <consortium name="The Broad Institute Genome Sequencing Center for Infectious Disease"/>
            <person name="Wu L."/>
            <person name="Ma J."/>
        </authorList>
    </citation>
    <scope>NUCLEOTIDE SEQUENCE [LARGE SCALE GENOMIC DNA]</scope>
    <source>
        <strain evidence="4">CGMCC 4.7304</strain>
    </source>
</reference>
<evidence type="ECO:0000313" key="3">
    <source>
        <dbReference type="EMBL" id="MFC5722693.1"/>
    </source>
</evidence>
<feature type="region of interest" description="Disordered" evidence="1">
    <location>
        <begin position="390"/>
        <end position="410"/>
    </location>
</feature>
<keyword evidence="4" id="KW-1185">Reference proteome</keyword>
<dbReference type="InterPro" id="IPR001173">
    <property type="entry name" value="Glyco_trans_2-like"/>
</dbReference>
<dbReference type="Gene3D" id="3.90.550.10">
    <property type="entry name" value="Spore Coat Polysaccharide Biosynthesis Protein SpsA, Chain A"/>
    <property type="match status" value="1"/>
</dbReference>
<evidence type="ECO:0000313" key="4">
    <source>
        <dbReference type="Proteomes" id="UP001596083"/>
    </source>
</evidence>
<dbReference type="EMBL" id="JBHSPB010000013">
    <property type="protein sequence ID" value="MFC5722693.1"/>
    <property type="molecule type" value="Genomic_DNA"/>
</dbReference>
<name>A0ABW0Z4I9_9ACTN</name>
<feature type="region of interest" description="Disordered" evidence="1">
    <location>
        <begin position="591"/>
        <end position="626"/>
    </location>
</feature>
<dbReference type="InterPro" id="IPR029044">
    <property type="entry name" value="Nucleotide-diphossugar_trans"/>
</dbReference>